<dbReference type="EMBL" id="CADIJR010000160">
    <property type="protein sequence ID" value="CAB3718347.1"/>
    <property type="molecule type" value="Genomic_DNA"/>
</dbReference>
<dbReference type="PANTHER" id="PTHR42733:SF12">
    <property type="entry name" value="PROTEINASE"/>
    <property type="match status" value="1"/>
</dbReference>
<dbReference type="InterPro" id="IPR029062">
    <property type="entry name" value="Class_I_gatase-like"/>
</dbReference>
<evidence type="ECO:0000313" key="4">
    <source>
        <dbReference type="Proteomes" id="UP000507979"/>
    </source>
</evidence>
<dbReference type="EC" id="3.1.2.-" evidence="3"/>
<dbReference type="CDD" id="cd03134">
    <property type="entry name" value="GATase1_PfpI_like"/>
    <property type="match status" value="1"/>
</dbReference>
<dbReference type="AlphaFoldDB" id="A0A6J5IL87"/>
<keyword evidence="4" id="KW-1185">Reference proteome</keyword>
<evidence type="ECO:0000256" key="1">
    <source>
        <dbReference type="ARBA" id="ARBA00008542"/>
    </source>
</evidence>
<dbReference type="SUPFAM" id="SSF52317">
    <property type="entry name" value="Class I glutamine amidotransferase-like"/>
    <property type="match status" value="1"/>
</dbReference>
<protein>
    <submittedName>
        <fullName evidence="3">Protein/nucleic acid deglycase 2</fullName>
        <ecNumber evidence="3">3.1.2.-</ecNumber>
    </submittedName>
</protein>
<dbReference type="PROSITE" id="PS51276">
    <property type="entry name" value="PEPTIDASE_C56_PFPI"/>
    <property type="match status" value="1"/>
</dbReference>
<feature type="domain" description="DJ-1/PfpI" evidence="2">
    <location>
        <begin position="10"/>
        <end position="175"/>
    </location>
</feature>
<name>A0A6J5IL87_9BURK</name>
<dbReference type="Proteomes" id="UP000507979">
    <property type="component" value="Unassembled WGS sequence"/>
</dbReference>
<sequence>MTHSLQDFNVAILVTDGFEQVELTDPRDALQQQGARTVVVSARRGPVQGMRHNDKGDRVEADLTFAEANPASFDAVLLPGGVINADEIRLHSQARAFVQAMHEAGKPLAVICHGAWLLISAGLVKDRKLTSWPSLADDLRNAGARWVDEEVVVDGRWISSRKPDDIPAFNRQLLRVFALARH</sequence>
<dbReference type="Gene3D" id="3.40.50.880">
    <property type="match status" value="1"/>
</dbReference>
<organism evidence="3 4">
    <name type="scientific">Achromobacter insuavis</name>
    <dbReference type="NCBI Taxonomy" id="1287735"/>
    <lineage>
        <taxon>Bacteria</taxon>
        <taxon>Pseudomonadati</taxon>
        <taxon>Pseudomonadota</taxon>
        <taxon>Betaproteobacteria</taxon>
        <taxon>Burkholderiales</taxon>
        <taxon>Alcaligenaceae</taxon>
        <taxon>Achromobacter</taxon>
    </lineage>
</organism>
<keyword evidence="3" id="KW-0378">Hydrolase</keyword>
<dbReference type="PANTHER" id="PTHR42733">
    <property type="entry name" value="DJ-1 PROTEIN"/>
    <property type="match status" value="1"/>
</dbReference>
<dbReference type="InterPro" id="IPR006286">
    <property type="entry name" value="C56_PfpI-like"/>
</dbReference>
<evidence type="ECO:0000259" key="2">
    <source>
        <dbReference type="Pfam" id="PF01965"/>
    </source>
</evidence>
<comment type="similarity">
    <text evidence="1">Belongs to the peptidase C56 family.</text>
</comment>
<dbReference type="GeneID" id="92902113"/>
<dbReference type="NCBIfam" id="TIGR01382">
    <property type="entry name" value="PfpI"/>
    <property type="match status" value="1"/>
</dbReference>
<dbReference type="InterPro" id="IPR002818">
    <property type="entry name" value="DJ-1/PfpI"/>
</dbReference>
<evidence type="ECO:0000313" key="3">
    <source>
        <dbReference type="EMBL" id="CAB3718347.1"/>
    </source>
</evidence>
<proteinExistence type="inferred from homology"/>
<dbReference type="Pfam" id="PF01965">
    <property type="entry name" value="DJ-1_PfpI"/>
    <property type="match status" value="1"/>
</dbReference>
<gene>
    <name evidence="3" type="primary">yhbO_2</name>
    <name evidence="3" type="ORF">LMG26845_06184</name>
</gene>
<dbReference type="GO" id="GO:0016787">
    <property type="term" value="F:hydrolase activity"/>
    <property type="evidence" value="ECO:0007669"/>
    <property type="project" value="UniProtKB-KW"/>
</dbReference>
<reference evidence="3 4" key="1">
    <citation type="submission" date="2020-04" db="EMBL/GenBank/DDBJ databases">
        <authorList>
            <person name="De Canck E."/>
        </authorList>
    </citation>
    <scope>NUCLEOTIDE SEQUENCE [LARGE SCALE GENOMIC DNA]</scope>
    <source>
        <strain evidence="3 4">LMG 26845</strain>
    </source>
</reference>
<accession>A0A6J5IL87</accession>
<dbReference type="RefSeq" id="WP_054434954.1">
    <property type="nucleotide sequence ID" value="NZ_CADIJR010000160.1"/>
</dbReference>